<sequence>MFALIRYHFLDYTKSYKYVPPIAMYFMSLLFVYAYKPTPIVPTYLETALALYLLSAWITVTIFHTEDPVQEQITISHTNNISALYVGKYITALLICTVLSFISVIYPIILQMFNEKMTASLFLVGFLAHMSFSILGISIATLFTRNTIQKAGTAWLSLTFILLITIASIRFKKEFLWFLPPVESFLMLGQYKYNILTHTLWLTAWAIVYSFLLFTLFLFIVRKKRF</sequence>
<evidence type="ECO:0000313" key="6">
    <source>
        <dbReference type="Proteomes" id="UP000297630"/>
    </source>
</evidence>
<evidence type="ECO:0000256" key="1">
    <source>
        <dbReference type="SAM" id="Phobius"/>
    </source>
</evidence>
<feature type="transmembrane region" description="Helical" evidence="1">
    <location>
        <begin position="18"/>
        <end position="35"/>
    </location>
</feature>
<dbReference type="KEGG" id="btw:BF38_513"/>
<dbReference type="AlphaFoldDB" id="A0A0B5NP69"/>
<dbReference type="Proteomes" id="UP000297630">
    <property type="component" value="Unassembled WGS sequence"/>
</dbReference>
<reference evidence="3 7" key="3">
    <citation type="submission" date="2020-05" db="EMBL/GenBank/DDBJ databases">
        <title>FDA dAtabase for Regulatory Grade micrObial Sequences (FDA-ARGOS): Supporting development and validation of Infectious Disease Dx tests.</title>
        <authorList>
            <person name="Nelson B."/>
            <person name="Plummer A."/>
            <person name="Tallon L."/>
            <person name="Sadzewicz L."/>
            <person name="Zhao X."/>
            <person name="Vavikolanu K."/>
            <person name="Mehta A."/>
            <person name="Aluvathingal J."/>
            <person name="Nadendla S."/>
            <person name="Myers T."/>
            <person name="Yan Y."/>
            <person name="Sichtig H."/>
        </authorList>
    </citation>
    <scope>NUCLEOTIDE SEQUENCE [LARGE SCALE GENOMIC DNA]</scope>
    <source>
        <strain evidence="3 7">FDAARGOS_795</strain>
    </source>
</reference>
<dbReference type="Proteomes" id="UP000501107">
    <property type="component" value="Chromosome"/>
</dbReference>
<proteinExistence type="predicted"/>
<keyword evidence="1" id="KW-0472">Membrane</keyword>
<feature type="transmembrane region" description="Helical" evidence="1">
    <location>
        <begin position="152"/>
        <end position="169"/>
    </location>
</feature>
<evidence type="ECO:0000313" key="2">
    <source>
        <dbReference type="EMBL" id="AJG75731.1"/>
    </source>
</evidence>
<keyword evidence="1" id="KW-0812">Transmembrane</keyword>
<protein>
    <submittedName>
        <fullName evidence="4">ABC transporter permease</fullName>
    </submittedName>
    <submittedName>
        <fullName evidence="2">Membrane protein</fullName>
    </submittedName>
</protein>
<keyword evidence="1" id="KW-1133">Transmembrane helix</keyword>
<feature type="transmembrane region" description="Helical" evidence="1">
    <location>
        <begin position="199"/>
        <end position="221"/>
    </location>
</feature>
<dbReference type="EMBL" id="CP009335">
    <property type="protein sequence ID" value="AJG75731.1"/>
    <property type="molecule type" value="Genomic_DNA"/>
</dbReference>
<name>A0A0B5NP69_BACTU</name>
<evidence type="ECO:0000313" key="5">
    <source>
        <dbReference type="Proteomes" id="UP000031876"/>
    </source>
</evidence>
<feature type="transmembrane region" description="Helical" evidence="1">
    <location>
        <begin position="85"/>
        <end position="109"/>
    </location>
</feature>
<feature type="transmembrane region" description="Helical" evidence="1">
    <location>
        <begin position="47"/>
        <end position="65"/>
    </location>
</feature>
<gene>
    <name evidence="2" type="ORF">BF38_513</name>
    <name evidence="4" type="ORF">EQ803_04740</name>
    <name evidence="3" type="ORF">FOC89_10325</name>
</gene>
<feature type="transmembrane region" description="Helical" evidence="1">
    <location>
        <begin position="121"/>
        <end position="140"/>
    </location>
</feature>
<accession>A0A0B5NP69</accession>
<dbReference type="Proteomes" id="UP000031876">
    <property type="component" value="Chromosome"/>
</dbReference>
<dbReference type="EMBL" id="CP053980">
    <property type="protein sequence ID" value="QKH24393.1"/>
    <property type="molecule type" value="Genomic_DNA"/>
</dbReference>
<dbReference type="EMBL" id="SCLP01000002">
    <property type="protein sequence ID" value="TFF47584.1"/>
    <property type="molecule type" value="Genomic_DNA"/>
</dbReference>
<evidence type="ECO:0000313" key="7">
    <source>
        <dbReference type="Proteomes" id="UP000501107"/>
    </source>
</evidence>
<reference evidence="2 5" key="1">
    <citation type="journal article" date="2015" name="Genome Announc.">
        <title>Complete genome sequences for 35 biothreat assay-relevant bacillus species.</title>
        <authorList>
            <person name="Johnson S.L."/>
            <person name="Daligault H.E."/>
            <person name="Davenport K.W."/>
            <person name="Jaissle J."/>
            <person name="Frey K.G."/>
            <person name="Ladner J.T."/>
            <person name="Broomall S.M."/>
            <person name="Bishop-Lilly K.A."/>
            <person name="Bruce D.C."/>
            <person name="Gibbons H.S."/>
            <person name="Coyne S.R."/>
            <person name="Lo C.C."/>
            <person name="Meincke L."/>
            <person name="Munk A.C."/>
            <person name="Koroleva G.I."/>
            <person name="Rosenzweig C.N."/>
            <person name="Palacios G.F."/>
            <person name="Redden C.L."/>
            <person name="Minogue T.D."/>
            <person name="Chain P.S."/>
        </authorList>
    </citation>
    <scope>NUCLEOTIDE SEQUENCE [LARGE SCALE GENOMIC DNA]</scope>
    <source>
        <strain evidence="2 5">HD1011</strain>
    </source>
</reference>
<dbReference type="RefSeq" id="WP_000457755.1">
    <property type="nucleotide sequence ID" value="NZ_CP009335.1"/>
</dbReference>
<organism evidence="4 6">
    <name type="scientific">Bacillus thuringiensis</name>
    <dbReference type="NCBI Taxonomy" id="1428"/>
    <lineage>
        <taxon>Bacteria</taxon>
        <taxon>Bacillati</taxon>
        <taxon>Bacillota</taxon>
        <taxon>Bacilli</taxon>
        <taxon>Bacillales</taxon>
        <taxon>Bacillaceae</taxon>
        <taxon>Bacillus</taxon>
        <taxon>Bacillus cereus group</taxon>
    </lineage>
</organism>
<evidence type="ECO:0000313" key="4">
    <source>
        <dbReference type="EMBL" id="TFF47584.1"/>
    </source>
</evidence>
<reference evidence="4 6" key="2">
    <citation type="submission" date="2019-01" db="EMBL/GenBank/DDBJ databases">
        <title>Draft genome sequence of Bacillus sp. DPC6431.</title>
        <authorList>
            <person name="Arbulu S."/>
            <person name="Murphy K."/>
            <person name="O'Sullivan O."/>
            <person name="Rea M.C."/>
            <person name="Hill C."/>
            <person name="Ross R.P."/>
        </authorList>
    </citation>
    <scope>NUCLEOTIDE SEQUENCE [LARGE SCALE GENOMIC DNA]</scope>
    <source>
        <strain evidence="4 6">DPC6431</strain>
    </source>
</reference>
<evidence type="ECO:0000313" key="3">
    <source>
        <dbReference type="EMBL" id="QKH24393.1"/>
    </source>
</evidence>